<protein>
    <submittedName>
        <fullName evidence="3">Uncharacterized protein</fullName>
    </submittedName>
</protein>
<comment type="caution">
    <text evidence="3">The sequence shown here is derived from an EMBL/GenBank/DDBJ whole genome shotgun (WGS) entry which is preliminary data.</text>
</comment>
<feature type="transmembrane region" description="Helical" evidence="2">
    <location>
        <begin position="91"/>
        <end position="112"/>
    </location>
</feature>
<accession>A0ABU2G6L8</accession>
<feature type="transmembrane region" description="Helical" evidence="2">
    <location>
        <begin position="61"/>
        <end position="84"/>
    </location>
</feature>
<keyword evidence="2" id="KW-1133">Transmembrane helix</keyword>
<keyword evidence="2" id="KW-0472">Membrane</keyword>
<feature type="transmembrane region" description="Helical" evidence="2">
    <location>
        <begin position="146"/>
        <end position="167"/>
    </location>
</feature>
<feature type="transmembrane region" description="Helical" evidence="2">
    <location>
        <begin position="118"/>
        <end position="139"/>
    </location>
</feature>
<feature type="region of interest" description="Disordered" evidence="1">
    <location>
        <begin position="1"/>
        <end position="29"/>
    </location>
</feature>
<gene>
    <name evidence="3" type="ORF">NDI79_17305</name>
</gene>
<dbReference type="Proteomes" id="UP001254813">
    <property type="component" value="Unassembled WGS sequence"/>
</dbReference>
<evidence type="ECO:0000256" key="2">
    <source>
        <dbReference type="SAM" id="Phobius"/>
    </source>
</evidence>
<evidence type="ECO:0000313" key="3">
    <source>
        <dbReference type="EMBL" id="MDS0295933.1"/>
    </source>
</evidence>
<organism evidence="3 4">
    <name type="scientific">Halogeometricum luteum</name>
    <dbReference type="NCBI Taxonomy" id="2950537"/>
    <lineage>
        <taxon>Archaea</taxon>
        <taxon>Methanobacteriati</taxon>
        <taxon>Methanobacteriota</taxon>
        <taxon>Stenosarchaea group</taxon>
        <taxon>Halobacteria</taxon>
        <taxon>Halobacteriales</taxon>
        <taxon>Haloferacaceae</taxon>
        <taxon>Halogeometricum</taxon>
    </lineage>
</organism>
<proteinExistence type="predicted"/>
<feature type="transmembrane region" description="Helical" evidence="2">
    <location>
        <begin position="32"/>
        <end position="49"/>
    </location>
</feature>
<keyword evidence="4" id="KW-1185">Reference proteome</keyword>
<name>A0ABU2G6L8_9EURY</name>
<dbReference type="RefSeq" id="WP_310929910.1">
    <property type="nucleotide sequence ID" value="NZ_JAMQOQ010000005.1"/>
</dbReference>
<sequence length="259" mass="24387">MSGRTGRRTNGETGSKSESTVRRHVAHPTRPGGALALLAAVAVVGAVTSDATGGTGGGLLGGVPVAGLALSLLGVAGLVAAAGVRRRGHPLLGGLLLLAGAGVGVAGVAAATTGGEALPARLVAGAGVLGVGLVGAGVAPLRSNRAGALVTVGAAALTVAVVLAGLLTEAGATPLLAAMVAAVVAWDAGERAVSLGEQVGVAARTWPVEVGRTAATAGYGALVVAATLGVRGMGVTDVPLLGLLLLLCAAVASLVALSN</sequence>
<dbReference type="Pfam" id="PF24363">
    <property type="entry name" value="DUF7519"/>
    <property type="match status" value="1"/>
</dbReference>
<feature type="transmembrane region" description="Helical" evidence="2">
    <location>
        <begin position="238"/>
        <end position="257"/>
    </location>
</feature>
<keyword evidence="2" id="KW-0812">Transmembrane</keyword>
<dbReference type="InterPro" id="IPR055941">
    <property type="entry name" value="DUF7519"/>
</dbReference>
<reference evidence="3 4" key="1">
    <citation type="submission" date="2022-06" db="EMBL/GenBank/DDBJ databases">
        <title>Halogeometricum sp. a new haloarchaeum isolate from saline soil.</title>
        <authorList>
            <person name="Strakova D."/>
            <person name="Galisteo C."/>
            <person name="Sanchez-Porro C."/>
            <person name="Ventosa A."/>
        </authorList>
    </citation>
    <scope>NUCLEOTIDE SEQUENCE [LARGE SCALE GENOMIC DNA]</scope>
    <source>
        <strain evidence="4">S3BR25-2</strain>
    </source>
</reference>
<evidence type="ECO:0000256" key="1">
    <source>
        <dbReference type="SAM" id="MobiDB-lite"/>
    </source>
</evidence>
<evidence type="ECO:0000313" key="4">
    <source>
        <dbReference type="Proteomes" id="UP001254813"/>
    </source>
</evidence>
<dbReference type="EMBL" id="JAMQOQ010000005">
    <property type="protein sequence ID" value="MDS0295933.1"/>
    <property type="molecule type" value="Genomic_DNA"/>
</dbReference>